<dbReference type="SUPFAM" id="SSF55729">
    <property type="entry name" value="Acyl-CoA N-acyltransferases (Nat)"/>
    <property type="match status" value="1"/>
</dbReference>
<evidence type="ECO:0000313" key="2">
    <source>
        <dbReference type="EMBL" id="KAF5853498.1"/>
    </source>
</evidence>
<name>A0A8H5ZTB7_COCSA</name>
<gene>
    <name evidence="2" type="ORF">GGP41_002058</name>
</gene>
<organism evidence="2 3">
    <name type="scientific">Cochliobolus sativus</name>
    <name type="common">Common root rot and spot blotch fungus</name>
    <name type="synonym">Bipolaris sorokiniana</name>
    <dbReference type="NCBI Taxonomy" id="45130"/>
    <lineage>
        <taxon>Eukaryota</taxon>
        <taxon>Fungi</taxon>
        <taxon>Dikarya</taxon>
        <taxon>Ascomycota</taxon>
        <taxon>Pezizomycotina</taxon>
        <taxon>Dothideomycetes</taxon>
        <taxon>Pleosporomycetidae</taxon>
        <taxon>Pleosporales</taxon>
        <taxon>Pleosporineae</taxon>
        <taxon>Pleosporaceae</taxon>
        <taxon>Bipolaris</taxon>
    </lineage>
</organism>
<feature type="domain" description="N-acetyltransferase" evidence="1">
    <location>
        <begin position="6"/>
        <end position="205"/>
    </location>
</feature>
<dbReference type="PANTHER" id="PTHR43305:SF1">
    <property type="entry name" value="FAMILY N-ACETYLTRANSFERASE, PUTATIVE (AFU_ORTHOLOGUE AFUA_2G01380)-RELATED"/>
    <property type="match status" value="1"/>
</dbReference>
<dbReference type="Gene3D" id="3.40.630.30">
    <property type="match status" value="1"/>
</dbReference>
<dbReference type="Proteomes" id="UP000624244">
    <property type="component" value="Unassembled WGS sequence"/>
</dbReference>
<evidence type="ECO:0000313" key="3">
    <source>
        <dbReference type="Proteomes" id="UP000624244"/>
    </source>
</evidence>
<dbReference type="EMBL" id="WNKQ01000002">
    <property type="protein sequence ID" value="KAF5853498.1"/>
    <property type="molecule type" value="Genomic_DNA"/>
</dbReference>
<evidence type="ECO:0000259" key="1">
    <source>
        <dbReference type="PROSITE" id="PS51186"/>
    </source>
</evidence>
<comment type="caution">
    <text evidence="2">The sequence shown here is derived from an EMBL/GenBank/DDBJ whole genome shotgun (WGS) entry which is preliminary data.</text>
</comment>
<reference evidence="2" key="1">
    <citation type="submission" date="2019-11" db="EMBL/GenBank/DDBJ databases">
        <title>Bipolaris sorokiniana Genome sequencing.</title>
        <authorList>
            <person name="Wang H."/>
        </authorList>
    </citation>
    <scope>NUCLEOTIDE SEQUENCE</scope>
</reference>
<proteinExistence type="predicted"/>
<dbReference type="PROSITE" id="PS51186">
    <property type="entry name" value="GNAT"/>
    <property type="match status" value="1"/>
</dbReference>
<dbReference type="Pfam" id="PF00583">
    <property type="entry name" value="Acetyltransf_1"/>
    <property type="match status" value="1"/>
</dbReference>
<dbReference type="CDD" id="cd04301">
    <property type="entry name" value="NAT_SF"/>
    <property type="match status" value="1"/>
</dbReference>
<protein>
    <recommendedName>
        <fullName evidence="1">N-acetyltransferase domain-containing protein</fullName>
    </recommendedName>
</protein>
<dbReference type="AlphaFoldDB" id="A0A8H5ZTB7"/>
<accession>A0A8H5ZTB7</accession>
<sequence length="205" mass="22896">MAQPNVNIRLAVFPEDKPTVEQLFLAYAKSLPVSLDFQNFEHELAELPGKYATEKGGAVWLAHASSYVSEPVSSTTSLKMNGKTQPDPQSIRDERAVGCIAIRPFFTTPTTAESSALLANSTSSSTTTCELKRLFLTPESRGLGASKLLMDVAVSYVRKWGYKEMLLDTLRTMTPARKLYEKYGFEEIESYYENPEDAVFYRLAL</sequence>
<dbReference type="GO" id="GO:0016747">
    <property type="term" value="F:acyltransferase activity, transferring groups other than amino-acyl groups"/>
    <property type="evidence" value="ECO:0007669"/>
    <property type="project" value="InterPro"/>
</dbReference>
<dbReference type="PANTHER" id="PTHR43305">
    <property type="entry name" value="FAMILY N-ACETYLTRANSFERASE, PUTATIVE (AFU_ORTHOLOGUE AFUA_2G01380)-RELATED"/>
    <property type="match status" value="1"/>
</dbReference>
<dbReference type="InterPro" id="IPR000182">
    <property type="entry name" value="GNAT_dom"/>
</dbReference>
<dbReference type="InterPro" id="IPR052777">
    <property type="entry name" value="Acetyltransferase_Enz"/>
</dbReference>
<dbReference type="InterPro" id="IPR016181">
    <property type="entry name" value="Acyl_CoA_acyltransferase"/>
</dbReference>